<keyword evidence="10" id="KW-1185">Reference proteome</keyword>
<evidence type="ECO:0000256" key="3">
    <source>
        <dbReference type="ARBA" id="ARBA00022989"/>
    </source>
</evidence>
<sequence>MTDTTTSLPPGFTPALKPPPGVTPNPEHPETLTPRSNLTIGICVSLVTIFFFCRAYVRLIIKRTWILEDWFALFSWIGTIAFCALVGATMANHGGEHMWDVTAAQVKAANYVRTYLTFWFDWDRLVLLTQKAVFYDCFGRVRSHDLSDQALRIVPLPTYLLDPALEPVRHSHCGADGDCTPQAKILDKSIPGKCINVSMLLDASGLFNTLTDYLILFLPVHAVWKLQLTKKKKFLVILVFTFGLCAPVFSTIGFVVRFQYDSNPDTNWNDPLILLWGVAELCSGNLCLCFPEMIILFNRKARSRSKPSAQRESILKASAGTRSRKAGPRDPDAMYFELDDHNMYGVHVTPERERSALSEPENGAVHVSYEITVESREA</sequence>
<evidence type="ECO:0000256" key="6">
    <source>
        <dbReference type="SAM" id="MobiDB-lite"/>
    </source>
</evidence>
<evidence type="ECO:0000313" key="9">
    <source>
        <dbReference type="EMBL" id="KKA20392.1"/>
    </source>
</evidence>
<feature type="region of interest" description="Disordered" evidence="6">
    <location>
        <begin position="1"/>
        <end position="32"/>
    </location>
</feature>
<dbReference type="InterPro" id="IPR052337">
    <property type="entry name" value="SAT4-like"/>
</dbReference>
<dbReference type="AlphaFoldDB" id="A0A0F4YQ33"/>
<dbReference type="PANTHER" id="PTHR33048">
    <property type="entry name" value="PTH11-LIKE INTEGRAL MEMBRANE PROTEIN (AFU_ORTHOLOGUE AFUA_5G11245)"/>
    <property type="match status" value="1"/>
</dbReference>
<comment type="subcellular location">
    <subcellularLocation>
        <location evidence="1">Membrane</location>
        <topology evidence="1">Multi-pass membrane protein</topology>
    </subcellularLocation>
</comment>
<dbReference type="GO" id="GO:0016020">
    <property type="term" value="C:membrane"/>
    <property type="evidence" value="ECO:0007669"/>
    <property type="project" value="UniProtKB-SubCell"/>
</dbReference>
<gene>
    <name evidence="9" type="ORF">T310_5585</name>
</gene>
<dbReference type="GeneID" id="25317929"/>
<dbReference type="OrthoDB" id="5342292at2759"/>
<evidence type="ECO:0000256" key="1">
    <source>
        <dbReference type="ARBA" id="ARBA00004141"/>
    </source>
</evidence>
<dbReference type="Pfam" id="PF20684">
    <property type="entry name" value="Fung_rhodopsin"/>
    <property type="match status" value="2"/>
</dbReference>
<organism evidence="9 10">
    <name type="scientific">Rasamsonia emersonii (strain ATCC 16479 / CBS 393.64 / IMI 116815)</name>
    <dbReference type="NCBI Taxonomy" id="1408163"/>
    <lineage>
        <taxon>Eukaryota</taxon>
        <taxon>Fungi</taxon>
        <taxon>Dikarya</taxon>
        <taxon>Ascomycota</taxon>
        <taxon>Pezizomycotina</taxon>
        <taxon>Eurotiomycetes</taxon>
        <taxon>Eurotiomycetidae</taxon>
        <taxon>Eurotiales</taxon>
        <taxon>Trichocomaceae</taxon>
        <taxon>Rasamsonia</taxon>
    </lineage>
</organism>
<comment type="caution">
    <text evidence="9">The sequence shown here is derived from an EMBL/GenBank/DDBJ whole genome shotgun (WGS) entry which is preliminary data.</text>
</comment>
<dbReference type="EMBL" id="LASV01000263">
    <property type="protein sequence ID" value="KKA20392.1"/>
    <property type="molecule type" value="Genomic_DNA"/>
</dbReference>
<comment type="similarity">
    <text evidence="5">Belongs to the SAT4 family.</text>
</comment>
<dbReference type="InterPro" id="IPR049326">
    <property type="entry name" value="Rhodopsin_dom_fungi"/>
</dbReference>
<dbReference type="PANTHER" id="PTHR33048:SF47">
    <property type="entry name" value="INTEGRAL MEMBRANE PROTEIN-RELATED"/>
    <property type="match status" value="1"/>
</dbReference>
<dbReference type="STRING" id="1408163.A0A0F4YQ33"/>
<evidence type="ECO:0000313" key="10">
    <source>
        <dbReference type="Proteomes" id="UP000053958"/>
    </source>
</evidence>
<keyword evidence="2 7" id="KW-0812">Transmembrane</keyword>
<accession>A0A0F4YQ33</accession>
<feature type="transmembrane region" description="Helical" evidence="7">
    <location>
        <begin position="272"/>
        <end position="297"/>
    </location>
</feature>
<evidence type="ECO:0000256" key="2">
    <source>
        <dbReference type="ARBA" id="ARBA00022692"/>
    </source>
</evidence>
<feature type="transmembrane region" description="Helical" evidence="7">
    <location>
        <begin position="206"/>
        <end position="224"/>
    </location>
</feature>
<protein>
    <recommendedName>
        <fullName evidence="8">Rhodopsin domain-containing protein</fullName>
    </recommendedName>
</protein>
<dbReference type="Proteomes" id="UP000053958">
    <property type="component" value="Unassembled WGS sequence"/>
</dbReference>
<evidence type="ECO:0000256" key="7">
    <source>
        <dbReference type="SAM" id="Phobius"/>
    </source>
</evidence>
<feature type="transmembrane region" description="Helical" evidence="7">
    <location>
        <begin position="236"/>
        <end position="260"/>
    </location>
</feature>
<feature type="domain" description="Rhodopsin" evidence="8">
    <location>
        <begin position="54"/>
        <end position="116"/>
    </location>
</feature>
<proteinExistence type="inferred from homology"/>
<evidence type="ECO:0000259" key="8">
    <source>
        <dbReference type="Pfam" id="PF20684"/>
    </source>
</evidence>
<evidence type="ECO:0000256" key="5">
    <source>
        <dbReference type="ARBA" id="ARBA00038359"/>
    </source>
</evidence>
<reference evidence="9 10" key="1">
    <citation type="submission" date="2015-04" db="EMBL/GenBank/DDBJ databases">
        <authorList>
            <person name="Heijne W.H."/>
            <person name="Fedorova N.D."/>
            <person name="Nierman W.C."/>
            <person name="Vollebregt A.W."/>
            <person name="Zhao Z."/>
            <person name="Wu L."/>
            <person name="Kumar M."/>
            <person name="Stam H."/>
            <person name="van den Berg M.A."/>
            <person name="Pel H.J."/>
        </authorList>
    </citation>
    <scope>NUCLEOTIDE SEQUENCE [LARGE SCALE GENOMIC DNA]</scope>
    <source>
        <strain evidence="9 10">CBS 393.64</strain>
    </source>
</reference>
<feature type="domain" description="Rhodopsin" evidence="8">
    <location>
        <begin position="178"/>
        <end position="298"/>
    </location>
</feature>
<dbReference type="RefSeq" id="XP_013327004.1">
    <property type="nucleotide sequence ID" value="XM_013471550.1"/>
</dbReference>
<keyword evidence="3 7" id="KW-1133">Transmembrane helix</keyword>
<feature type="transmembrane region" description="Helical" evidence="7">
    <location>
        <begin position="38"/>
        <end position="57"/>
    </location>
</feature>
<feature type="transmembrane region" description="Helical" evidence="7">
    <location>
        <begin position="69"/>
        <end position="91"/>
    </location>
</feature>
<evidence type="ECO:0000256" key="4">
    <source>
        <dbReference type="ARBA" id="ARBA00023136"/>
    </source>
</evidence>
<keyword evidence="4 7" id="KW-0472">Membrane</keyword>
<feature type="region of interest" description="Disordered" evidence="6">
    <location>
        <begin position="307"/>
        <end position="331"/>
    </location>
</feature>
<name>A0A0F4YQ33_RASE3</name>